<organism evidence="1 2">
    <name type="scientific">Streptomyces monticola</name>
    <dbReference type="NCBI Taxonomy" id="2666263"/>
    <lineage>
        <taxon>Bacteria</taxon>
        <taxon>Bacillati</taxon>
        <taxon>Actinomycetota</taxon>
        <taxon>Actinomycetes</taxon>
        <taxon>Kitasatosporales</taxon>
        <taxon>Streptomycetaceae</taxon>
        <taxon>Streptomyces</taxon>
    </lineage>
</organism>
<proteinExistence type="predicted"/>
<protein>
    <recommendedName>
        <fullName evidence="3">Transposase</fullName>
    </recommendedName>
</protein>
<dbReference type="Proteomes" id="UP001596523">
    <property type="component" value="Unassembled WGS sequence"/>
</dbReference>
<keyword evidence="2" id="KW-1185">Reference proteome</keyword>
<evidence type="ECO:0000313" key="1">
    <source>
        <dbReference type="EMBL" id="MFC7308916.1"/>
    </source>
</evidence>
<sequence>MGCPTTGDTTWTKGRRYQRFEGGTLIWDGKRKKLTVHYK</sequence>
<name>A0ABW2JTE5_9ACTN</name>
<reference evidence="2" key="1">
    <citation type="journal article" date="2019" name="Int. J. Syst. Evol. Microbiol.">
        <title>The Global Catalogue of Microorganisms (GCM) 10K type strain sequencing project: providing services to taxonomists for standard genome sequencing and annotation.</title>
        <authorList>
            <consortium name="The Broad Institute Genomics Platform"/>
            <consortium name="The Broad Institute Genome Sequencing Center for Infectious Disease"/>
            <person name="Wu L."/>
            <person name="Ma J."/>
        </authorList>
    </citation>
    <scope>NUCLEOTIDE SEQUENCE [LARGE SCALE GENOMIC DNA]</scope>
    <source>
        <strain evidence="2">SYNS20</strain>
    </source>
</reference>
<accession>A0ABW2JTE5</accession>
<dbReference type="EMBL" id="JBHTCF010000018">
    <property type="protein sequence ID" value="MFC7308916.1"/>
    <property type="molecule type" value="Genomic_DNA"/>
</dbReference>
<comment type="caution">
    <text evidence="1">The sequence shown here is derived from an EMBL/GenBank/DDBJ whole genome shotgun (WGS) entry which is preliminary data.</text>
</comment>
<gene>
    <name evidence="1" type="ORF">ACFQVC_32485</name>
</gene>
<dbReference type="Pfam" id="PF08310">
    <property type="entry name" value="LGFP"/>
    <property type="match status" value="1"/>
</dbReference>
<dbReference type="RefSeq" id="WP_381837568.1">
    <property type="nucleotide sequence ID" value="NZ_JBHTCF010000018.1"/>
</dbReference>
<dbReference type="InterPro" id="IPR013207">
    <property type="entry name" value="LGFP"/>
</dbReference>
<evidence type="ECO:0000313" key="2">
    <source>
        <dbReference type="Proteomes" id="UP001596523"/>
    </source>
</evidence>
<evidence type="ECO:0008006" key="3">
    <source>
        <dbReference type="Google" id="ProtNLM"/>
    </source>
</evidence>